<gene>
    <name evidence="1" type="ORF">L873DRAFT_1856325</name>
</gene>
<evidence type="ECO:0000313" key="1">
    <source>
        <dbReference type="EMBL" id="RPB03724.1"/>
    </source>
</evidence>
<dbReference type="EMBL" id="ML120361">
    <property type="protein sequence ID" value="RPB03724.1"/>
    <property type="molecule type" value="Genomic_DNA"/>
</dbReference>
<dbReference type="AlphaFoldDB" id="A0A3N4JZA4"/>
<evidence type="ECO:0000313" key="2">
    <source>
        <dbReference type="Proteomes" id="UP000276215"/>
    </source>
</evidence>
<accession>A0A3N4JZA4</accession>
<dbReference type="Proteomes" id="UP000276215">
    <property type="component" value="Unassembled WGS sequence"/>
</dbReference>
<feature type="non-terminal residue" evidence="1">
    <location>
        <position position="1"/>
    </location>
</feature>
<sequence>LSEAEELAVYLYLKRLNSIRMLVRLSVVTSCTNAILKYNHEFGSPISSNNPPLTIGSTWTPCFLEQYSEFHIHKQKILDHDRKKVHNPKDLRS</sequence>
<reference evidence="1 2" key="1">
    <citation type="journal article" date="2018" name="Nat. Ecol. Evol.">
        <title>Pezizomycetes genomes reveal the molecular basis of ectomycorrhizal truffle lifestyle.</title>
        <authorList>
            <person name="Murat C."/>
            <person name="Payen T."/>
            <person name="Noel B."/>
            <person name="Kuo A."/>
            <person name="Morin E."/>
            <person name="Chen J."/>
            <person name="Kohler A."/>
            <person name="Krizsan K."/>
            <person name="Balestrini R."/>
            <person name="Da Silva C."/>
            <person name="Montanini B."/>
            <person name="Hainaut M."/>
            <person name="Levati E."/>
            <person name="Barry K.W."/>
            <person name="Belfiori B."/>
            <person name="Cichocki N."/>
            <person name="Clum A."/>
            <person name="Dockter R.B."/>
            <person name="Fauchery L."/>
            <person name="Guy J."/>
            <person name="Iotti M."/>
            <person name="Le Tacon F."/>
            <person name="Lindquist E.A."/>
            <person name="Lipzen A."/>
            <person name="Malagnac F."/>
            <person name="Mello A."/>
            <person name="Molinier V."/>
            <person name="Miyauchi S."/>
            <person name="Poulain J."/>
            <person name="Riccioni C."/>
            <person name="Rubini A."/>
            <person name="Sitrit Y."/>
            <person name="Splivallo R."/>
            <person name="Traeger S."/>
            <person name="Wang M."/>
            <person name="Zifcakova L."/>
            <person name="Wipf D."/>
            <person name="Zambonelli A."/>
            <person name="Paolocci F."/>
            <person name="Nowrousian M."/>
            <person name="Ottonello S."/>
            <person name="Baldrian P."/>
            <person name="Spatafora J.W."/>
            <person name="Henrissat B."/>
            <person name="Nagy L.G."/>
            <person name="Aury J.M."/>
            <person name="Wincker P."/>
            <person name="Grigoriev I.V."/>
            <person name="Bonfante P."/>
            <person name="Martin F.M."/>
        </authorList>
    </citation>
    <scope>NUCLEOTIDE SEQUENCE [LARGE SCALE GENOMIC DNA]</scope>
    <source>
        <strain evidence="1 2">120613-1</strain>
    </source>
</reference>
<name>A0A3N4JZA4_9PEZI</name>
<keyword evidence="2" id="KW-1185">Reference proteome</keyword>
<organism evidence="1 2">
    <name type="scientific">Choiromyces venosus 120613-1</name>
    <dbReference type="NCBI Taxonomy" id="1336337"/>
    <lineage>
        <taxon>Eukaryota</taxon>
        <taxon>Fungi</taxon>
        <taxon>Dikarya</taxon>
        <taxon>Ascomycota</taxon>
        <taxon>Pezizomycotina</taxon>
        <taxon>Pezizomycetes</taxon>
        <taxon>Pezizales</taxon>
        <taxon>Tuberaceae</taxon>
        <taxon>Choiromyces</taxon>
    </lineage>
</organism>
<proteinExistence type="predicted"/>
<protein>
    <recommendedName>
        <fullName evidence="3">HTH CENPB-type domain-containing protein</fullName>
    </recommendedName>
</protein>
<evidence type="ECO:0008006" key="3">
    <source>
        <dbReference type="Google" id="ProtNLM"/>
    </source>
</evidence>